<organism evidence="2 3">
    <name type="scientific">Gordonia polyisoprenivorans</name>
    <dbReference type="NCBI Taxonomy" id="84595"/>
    <lineage>
        <taxon>Bacteria</taxon>
        <taxon>Bacillati</taxon>
        <taxon>Actinomycetota</taxon>
        <taxon>Actinomycetes</taxon>
        <taxon>Mycobacteriales</taxon>
        <taxon>Gordoniaceae</taxon>
        <taxon>Gordonia</taxon>
    </lineage>
</organism>
<keyword evidence="2" id="KW-0540">Nuclease</keyword>
<gene>
    <name evidence="2" type="ORF">HGA05_06410</name>
</gene>
<dbReference type="InterPro" id="IPR008538">
    <property type="entry name" value="Uma2"/>
</dbReference>
<protein>
    <submittedName>
        <fullName evidence="2">Uma2 family endonuclease</fullName>
    </submittedName>
</protein>
<dbReference type="Gene3D" id="3.90.1570.10">
    <property type="entry name" value="tt1808, chain A"/>
    <property type="match status" value="1"/>
</dbReference>
<accession>A0A846WK35</accession>
<reference evidence="2 3" key="1">
    <citation type="submission" date="2020-04" db="EMBL/GenBank/DDBJ databases">
        <title>MicrobeNet Type strains.</title>
        <authorList>
            <person name="Nicholson A.C."/>
        </authorList>
    </citation>
    <scope>NUCLEOTIDE SEQUENCE [LARGE SCALE GENOMIC DNA]</scope>
    <source>
        <strain evidence="2 3">ATCC BAA-14</strain>
    </source>
</reference>
<proteinExistence type="predicted"/>
<feature type="domain" description="Putative restriction endonuclease" evidence="1">
    <location>
        <begin position="21"/>
        <end position="173"/>
    </location>
</feature>
<keyword evidence="2" id="KW-0378">Hydrolase</keyword>
<dbReference type="InterPro" id="IPR011335">
    <property type="entry name" value="Restrct_endonuc-II-like"/>
</dbReference>
<dbReference type="RefSeq" id="WP_006367509.1">
    <property type="nucleotide sequence ID" value="NZ_CP116236.1"/>
</dbReference>
<dbReference type="PANTHER" id="PTHR34107">
    <property type="entry name" value="SLL0198 PROTEIN-RELATED"/>
    <property type="match status" value="1"/>
</dbReference>
<dbReference type="CDD" id="cd06260">
    <property type="entry name" value="DUF820-like"/>
    <property type="match status" value="1"/>
</dbReference>
<dbReference type="Proteomes" id="UP000563898">
    <property type="component" value="Unassembled WGS sequence"/>
</dbReference>
<comment type="caution">
    <text evidence="2">The sequence shown here is derived from an EMBL/GenBank/DDBJ whole genome shotgun (WGS) entry which is preliminary data.</text>
</comment>
<dbReference type="EMBL" id="JAAXPC010000003">
    <property type="protein sequence ID" value="NKY01200.1"/>
    <property type="molecule type" value="Genomic_DNA"/>
</dbReference>
<dbReference type="GO" id="GO:0004519">
    <property type="term" value="F:endonuclease activity"/>
    <property type="evidence" value="ECO:0007669"/>
    <property type="project" value="UniProtKB-KW"/>
</dbReference>
<dbReference type="AlphaFoldDB" id="A0A846WK35"/>
<dbReference type="InterPro" id="IPR012296">
    <property type="entry name" value="Nuclease_put_TT1808"/>
</dbReference>
<dbReference type="Pfam" id="PF05685">
    <property type="entry name" value="Uma2"/>
    <property type="match status" value="1"/>
</dbReference>
<dbReference type="SUPFAM" id="SSF52980">
    <property type="entry name" value="Restriction endonuclease-like"/>
    <property type="match status" value="1"/>
</dbReference>
<evidence type="ECO:0000259" key="1">
    <source>
        <dbReference type="Pfam" id="PF05685"/>
    </source>
</evidence>
<sequence length="187" mass="19988">MTTVTTEILGLPHGSGLTYADLESMPDDGWRYELLDGVLIVSPAPTPRHQRVVARLHLLLHAACPPDLEVLFAPLDVVLAEDTCLQPDLLVAPRSAFAETNLPQAPTLAIEVASPSTRGVDMLLKKDRLRRGGCAHYWVVDPAVPTSITTWSLVDGAYVDSGTAVGEECLAVTAPFAVDIVPADLVD</sequence>
<dbReference type="PANTHER" id="PTHR34107:SF4">
    <property type="entry name" value="SLL1222 PROTEIN"/>
    <property type="match status" value="1"/>
</dbReference>
<evidence type="ECO:0000313" key="3">
    <source>
        <dbReference type="Proteomes" id="UP000563898"/>
    </source>
</evidence>
<name>A0A846WK35_9ACTN</name>
<keyword evidence="2" id="KW-0255">Endonuclease</keyword>
<evidence type="ECO:0000313" key="2">
    <source>
        <dbReference type="EMBL" id="NKY01200.1"/>
    </source>
</evidence>